<dbReference type="Gene3D" id="1.10.30.10">
    <property type="entry name" value="High mobility group box domain"/>
    <property type="match status" value="3"/>
</dbReference>
<proteinExistence type="predicted"/>
<gene>
    <name evidence="5" type="ORF">EUGRSUZ_E00847</name>
</gene>
<dbReference type="OMA" id="LWLKDQW"/>
<feature type="domain" description="HMG box" evidence="4">
    <location>
        <begin position="180"/>
        <end position="248"/>
    </location>
</feature>
<evidence type="ECO:0000256" key="3">
    <source>
        <dbReference type="SAM" id="MobiDB-lite"/>
    </source>
</evidence>
<dbReference type="CDD" id="cd22006">
    <property type="entry name" value="HMG-box_AtHMGB6-like_rpt1"/>
    <property type="match status" value="1"/>
</dbReference>
<dbReference type="PANTHER" id="PTHR46912:SF1">
    <property type="entry name" value="HIGH MOBILITY GROUP B PROTEIN 13"/>
    <property type="match status" value="1"/>
</dbReference>
<protein>
    <recommendedName>
        <fullName evidence="4">HMG box domain-containing protein</fullName>
    </recommendedName>
</protein>
<dbReference type="AlphaFoldDB" id="A0A059C3A6"/>
<dbReference type="STRING" id="71139.A0A059C3A6"/>
<feature type="DNA-binding region" description="HMG box" evidence="1">
    <location>
        <begin position="420"/>
        <end position="488"/>
    </location>
</feature>
<reference evidence="5" key="1">
    <citation type="submission" date="2013-07" db="EMBL/GenBank/DDBJ databases">
        <title>The genome of Eucalyptus grandis.</title>
        <authorList>
            <person name="Schmutz J."/>
            <person name="Hayes R."/>
            <person name="Myburg A."/>
            <person name="Tuskan G."/>
            <person name="Grattapaglia D."/>
            <person name="Rokhsar D.S."/>
        </authorList>
    </citation>
    <scope>NUCLEOTIDE SEQUENCE</scope>
    <source>
        <tissue evidence="5">Leaf extractions</tissue>
    </source>
</reference>
<feature type="compositionally biased region" description="Basic and acidic residues" evidence="3">
    <location>
        <begin position="165"/>
        <end position="182"/>
    </location>
</feature>
<accession>A0A059C3A6</accession>
<feature type="domain" description="HMG box" evidence="4">
    <location>
        <begin position="420"/>
        <end position="488"/>
    </location>
</feature>
<feature type="compositionally biased region" description="Basic residues" evidence="3">
    <location>
        <begin position="403"/>
        <end position="412"/>
    </location>
</feature>
<evidence type="ECO:0000256" key="2">
    <source>
        <dbReference type="SAM" id="Coils"/>
    </source>
</evidence>
<dbReference type="SMART" id="SM00398">
    <property type="entry name" value="HMG"/>
    <property type="match status" value="3"/>
</dbReference>
<dbReference type="PANTHER" id="PTHR46912">
    <property type="entry name" value="HIGH MOBILITY GROUP B PROTEIN 13"/>
    <property type="match status" value="1"/>
</dbReference>
<dbReference type="InterPro" id="IPR036910">
    <property type="entry name" value="HMG_box_dom_sf"/>
</dbReference>
<feature type="region of interest" description="Disordered" evidence="3">
    <location>
        <begin position="280"/>
        <end position="300"/>
    </location>
</feature>
<feature type="DNA-binding region" description="HMG box" evidence="1">
    <location>
        <begin position="180"/>
        <end position="248"/>
    </location>
</feature>
<dbReference type="GO" id="GO:0003677">
    <property type="term" value="F:DNA binding"/>
    <property type="evidence" value="ECO:0000318"/>
    <property type="project" value="GO_Central"/>
</dbReference>
<feature type="region of interest" description="Disordered" evidence="3">
    <location>
        <begin position="1"/>
        <end position="98"/>
    </location>
</feature>
<feature type="compositionally biased region" description="Basic residues" evidence="3">
    <location>
        <begin position="70"/>
        <end position="80"/>
    </location>
</feature>
<dbReference type="FunCoup" id="A0A059C3A6">
    <property type="interactions" value="293"/>
</dbReference>
<feature type="compositionally biased region" description="Basic residues" evidence="3">
    <location>
        <begin position="13"/>
        <end position="23"/>
    </location>
</feature>
<feature type="domain" description="HMG box" evidence="4">
    <location>
        <begin position="297"/>
        <end position="363"/>
    </location>
</feature>
<feature type="compositionally biased region" description="Polar residues" evidence="3">
    <location>
        <begin position="25"/>
        <end position="36"/>
    </location>
</feature>
<dbReference type="EMBL" id="KK198757">
    <property type="protein sequence ID" value="KCW72395.1"/>
    <property type="molecule type" value="Genomic_DNA"/>
</dbReference>
<dbReference type="GO" id="GO:0005634">
    <property type="term" value="C:nucleus"/>
    <property type="evidence" value="ECO:0007669"/>
    <property type="project" value="UniProtKB-UniRule"/>
</dbReference>
<dbReference type="OrthoDB" id="1919336at2759"/>
<dbReference type="Pfam" id="PF00505">
    <property type="entry name" value="HMG_box"/>
    <property type="match status" value="3"/>
</dbReference>
<sequence length="505" mass="58765">MADTAVSEVIPTKKPRNSRKALKQKNPSSNEANILAQQQQTLPPPQPAGDDDSGSALKENQESLSQPRSSPKKSKPRANSKKQVAAPASDFEKEMQEMQEMMERLRIEKAKTEEMLKDRDEMLKQKEEELEVKGREHEKLQGELKKLQKIKEFKPTMTFPMVQSGRDEHEKEKKKGCPERKRPSPPYVLWCKDQWNEIKKENPEAEFKEISAILGTKWKSVNAEEKKPYEEKYQAEKAAYLQIIAKEKREAEAMKLLEDEHKQRTAMELLDQYLQFKQEAEKKENKKTKKEKDPLKPKQPMSAYFLFSNERRPALVAESKTVLEVAKITGEEWKNMSEKKRRPYEEMAKKNKEKYMEEMEAYKQMKEEEAENVRREGEEQMKLHKQEAMQMLKKKEKTENIIKKTKQNRQKKKNADPNKPKKPASSFILFSKGARNSLKEERPGISNSTLNALISVKWKEMSEEERGIWNARAAEAKAAYQKELEEYNKNVAAAGTATAEDEPEQ</sequence>
<organism evidence="5">
    <name type="scientific">Eucalyptus grandis</name>
    <name type="common">Flooded gum</name>
    <dbReference type="NCBI Taxonomy" id="71139"/>
    <lineage>
        <taxon>Eukaryota</taxon>
        <taxon>Viridiplantae</taxon>
        <taxon>Streptophyta</taxon>
        <taxon>Embryophyta</taxon>
        <taxon>Tracheophyta</taxon>
        <taxon>Spermatophyta</taxon>
        <taxon>Magnoliopsida</taxon>
        <taxon>eudicotyledons</taxon>
        <taxon>Gunneridae</taxon>
        <taxon>Pentapetalae</taxon>
        <taxon>rosids</taxon>
        <taxon>malvids</taxon>
        <taxon>Myrtales</taxon>
        <taxon>Myrtaceae</taxon>
        <taxon>Myrtoideae</taxon>
        <taxon>Eucalypteae</taxon>
        <taxon>Eucalyptus</taxon>
    </lineage>
</organism>
<keyword evidence="2" id="KW-0175">Coiled coil</keyword>
<keyword evidence="1" id="KW-0539">Nucleus</keyword>
<dbReference type="InterPro" id="IPR009071">
    <property type="entry name" value="HMG_box_dom"/>
</dbReference>
<dbReference type="Gramene" id="KCW72395">
    <property type="protein sequence ID" value="KCW72395"/>
    <property type="gene ID" value="EUGRSUZ_E00847"/>
</dbReference>
<feature type="DNA-binding region" description="HMG box" evidence="1">
    <location>
        <begin position="297"/>
        <end position="363"/>
    </location>
</feature>
<dbReference type="SUPFAM" id="SSF47095">
    <property type="entry name" value="HMG-box"/>
    <property type="match status" value="3"/>
</dbReference>
<keyword evidence="1" id="KW-0238">DNA-binding</keyword>
<feature type="region of interest" description="Disordered" evidence="3">
    <location>
        <begin position="360"/>
        <end position="428"/>
    </location>
</feature>
<dbReference type="eggNOG" id="KOG0381">
    <property type="taxonomic scope" value="Eukaryota"/>
</dbReference>
<dbReference type="PROSITE" id="PS50118">
    <property type="entry name" value="HMG_BOX_2"/>
    <property type="match status" value="3"/>
</dbReference>
<dbReference type="KEGG" id="egr:104443977"/>
<evidence type="ECO:0000256" key="1">
    <source>
        <dbReference type="PROSITE-ProRule" id="PRU00267"/>
    </source>
</evidence>
<feature type="coiled-coil region" evidence="2">
    <location>
        <begin position="470"/>
        <end position="497"/>
    </location>
</feature>
<feature type="region of interest" description="Disordered" evidence="3">
    <location>
        <begin position="155"/>
        <end position="184"/>
    </location>
</feature>
<feature type="compositionally biased region" description="Basic and acidic residues" evidence="3">
    <location>
        <begin position="360"/>
        <end position="387"/>
    </location>
</feature>
<dbReference type="InParanoid" id="A0A059C3A6"/>
<evidence type="ECO:0000313" key="5">
    <source>
        <dbReference type="EMBL" id="KCW72395.1"/>
    </source>
</evidence>
<evidence type="ECO:0000259" key="4">
    <source>
        <dbReference type="PROSITE" id="PS50118"/>
    </source>
</evidence>
<dbReference type="InterPro" id="IPR044601">
    <property type="entry name" value="HMGB6/HMGB13"/>
</dbReference>
<feature type="compositionally biased region" description="Basic and acidic residues" evidence="3">
    <location>
        <begin position="280"/>
        <end position="296"/>
    </location>
</feature>
<name>A0A059C3A6_EUCGR</name>